<dbReference type="RefSeq" id="WP_091203379.1">
    <property type="nucleotide sequence ID" value="NZ_FONQ01000002.1"/>
</dbReference>
<organism evidence="2 3">
    <name type="scientific">Flavobacterium xueshanense</name>
    <dbReference type="NCBI Taxonomy" id="935223"/>
    <lineage>
        <taxon>Bacteria</taxon>
        <taxon>Pseudomonadati</taxon>
        <taxon>Bacteroidota</taxon>
        <taxon>Flavobacteriia</taxon>
        <taxon>Flavobacteriales</taxon>
        <taxon>Flavobacteriaceae</taxon>
        <taxon>Flavobacterium</taxon>
    </lineage>
</organism>
<evidence type="ECO:0000256" key="1">
    <source>
        <dbReference type="SAM" id="SignalP"/>
    </source>
</evidence>
<dbReference type="AlphaFoldDB" id="A0A1I2BGM2"/>
<evidence type="ECO:0000313" key="2">
    <source>
        <dbReference type="EMBL" id="SFE55352.1"/>
    </source>
</evidence>
<sequence>MKINNTLCIVAIATMLFSNLQAQTNNKFSKISVNYIEASSDQSIDDRTKGLEMEYYFNLKKRYGISISLEGSSFNNVPAVFSYGDERTINSNEIKNYEISFKENKTISQIVFASHFYLNLIKKQKHLLYFSNGVGYNIQRITYQNYFQYNFTLNNDETVTKNTELSYLVKNTETLVYLTTLGYDYTLPKNFTIGINIRGQLPVIRDNHFFKTGGGYDELIRIGLKLGKEF</sequence>
<dbReference type="OrthoDB" id="9820406at2"/>
<reference evidence="3" key="1">
    <citation type="submission" date="2016-10" db="EMBL/GenBank/DDBJ databases">
        <authorList>
            <person name="Varghese N."/>
            <person name="Submissions S."/>
        </authorList>
    </citation>
    <scope>NUCLEOTIDE SEQUENCE [LARGE SCALE GENOMIC DNA]</scope>
    <source>
        <strain evidence="3">CGMCC 1.9227</strain>
    </source>
</reference>
<accession>A0A1I2BGM2</accession>
<keyword evidence="1" id="KW-0732">Signal</keyword>
<feature type="chain" id="PRO_5011698660" description="Outer membrane protein beta-barrel domain-containing protein" evidence="1">
    <location>
        <begin position="23"/>
        <end position="230"/>
    </location>
</feature>
<dbReference type="STRING" id="935223.SAMN04488131_102339"/>
<evidence type="ECO:0008006" key="4">
    <source>
        <dbReference type="Google" id="ProtNLM"/>
    </source>
</evidence>
<protein>
    <recommendedName>
        <fullName evidence="4">Outer membrane protein beta-barrel domain-containing protein</fullName>
    </recommendedName>
</protein>
<keyword evidence="3" id="KW-1185">Reference proteome</keyword>
<feature type="signal peptide" evidence="1">
    <location>
        <begin position="1"/>
        <end position="22"/>
    </location>
</feature>
<gene>
    <name evidence="2" type="ORF">SAMN04488131_102339</name>
</gene>
<dbReference type="EMBL" id="FONQ01000002">
    <property type="protein sequence ID" value="SFE55352.1"/>
    <property type="molecule type" value="Genomic_DNA"/>
</dbReference>
<proteinExistence type="predicted"/>
<evidence type="ECO:0000313" key="3">
    <source>
        <dbReference type="Proteomes" id="UP000198596"/>
    </source>
</evidence>
<dbReference type="Proteomes" id="UP000198596">
    <property type="component" value="Unassembled WGS sequence"/>
</dbReference>
<name>A0A1I2BGM2_9FLAO</name>